<dbReference type="AlphaFoldDB" id="A0ABC9WKT8"/>
<dbReference type="SUPFAM" id="SSF56672">
    <property type="entry name" value="DNA/RNA polymerases"/>
    <property type="match status" value="1"/>
</dbReference>
<evidence type="ECO:0000259" key="1">
    <source>
        <dbReference type="Pfam" id="PF00078"/>
    </source>
</evidence>
<comment type="caution">
    <text evidence="2">The sequence shown here is derived from an EMBL/GenBank/DDBJ whole genome shotgun (WGS) entry which is preliminary data.</text>
</comment>
<gene>
    <name evidence="2" type="ORF">GRJ2_001072300</name>
</gene>
<dbReference type="EMBL" id="BAAFJT010000003">
    <property type="protein sequence ID" value="GAB0186070.1"/>
    <property type="molecule type" value="Genomic_DNA"/>
</dbReference>
<evidence type="ECO:0000313" key="2">
    <source>
        <dbReference type="EMBL" id="GAB0186070.1"/>
    </source>
</evidence>
<reference evidence="2 3" key="1">
    <citation type="submission" date="2024-06" db="EMBL/GenBank/DDBJ databases">
        <title>The draft genome of Grus japonensis, version 3.</title>
        <authorList>
            <person name="Nabeshima K."/>
            <person name="Suzuki S."/>
            <person name="Onuma M."/>
        </authorList>
    </citation>
    <scope>NUCLEOTIDE SEQUENCE [LARGE SCALE GENOMIC DNA]</scope>
    <source>
        <strain evidence="2 3">451A</strain>
    </source>
</reference>
<sequence length="347" mass="38226">MWGGNIVTKDEVKAEVLNAFFASIFSTKISCSPGNQCPELEDRDGEQNKAPIIQVYGAGWDPPKSTEGAGGSAHQATFNHLSTVPLTHEVPVDWKLANVMPIYKKGQKEDPGNYRSVSLTSVLGKVMEQIILSATTWHIQDNQAIRPSQHEFMKGRSCLTNLISFYDKVTCLVDEGKAVDVVYQDFSKAFDTISHSILLEKLAAHGLDGCTLCWVKNWADGWAQRVVVNGVESSWQPVTSGVPQDSVLGTDLFNIFIHDLDKGIKCTLGKFADDTKLGRSVDLLKGRKALQRDLDRLDGWAEANCMRFNKAQCQVLHLGHSNGTGLGKSGWKAAWQKRTWGCWSTAG</sequence>
<dbReference type="InterPro" id="IPR000477">
    <property type="entry name" value="RT_dom"/>
</dbReference>
<keyword evidence="3" id="KW-1185">Reference proteome</keyword>
<name>A0ABC9WKT8_GRUJA</name>
<proteinExistence type="predicted"/>
<dbReference type="Pfam" id="PF00078">
    <property type="entry name" value="RVT_1"/>
    <property type="match status" value="1"/>
</dbReference>
<dbReference type="InterPro" id="IPR043502">
    <property type="entry name" value="DNA/RNA_pol_sf"/>
</dbReference>
<dbReference type="CDD" id="cd01650">
    <property type="entry name" value="RT_nLTR_like"/>
    <property type="match status" value="1"/>
</dbReference>
<feature type="domain" description="Reverse transcriptase" evidence="1">
    <location>
        <begin position="107"/>
        <end position="317"/>
    </location>
</feature>
<protein>
    <submittedName>
        <fullName evidence="2">Mitochondrial enolase superfamily member 1</fullName>
    </submittedName>
</protein>
<dbReference type="PANTHER" id="PTHR33332">
    <property type="entry name" value="REVERSE TRANSCRIPTASE DOMAIN-CONTAINING PROTEIN"/>
    <property type="match status" value="1"/>
</dbReference>
<organism evidence="2 3">
    <name type="scientific">Grus japonensis</name>
    <name type="common">Japanese crane</name>
    <name type="synonym">Red-crowned crane</name>
    <dbReference type="NCBI Taxonomy" id="30415"/>
    <lineage>
        <taxon>Eukaryota</taxon>
        <taxon>Metazoa</taxon>
        <taxon>Chordata</taxon>
        <taxon>Craniata</taxon>
        <taxon>Vertebrata</taxon>
        <taxon>Euteleostomi</taxon>
        <taxon>Archelosauria</taxon>
        <taxon>Archosauria</taxon>
        <taxon>Dinosauria</taxon>
        <taxon>Saurischia</taxon>
        <taxon>Theropoda</taxon>
        <taxon>Coelurosauria</taxon>
        <taxon>Aves</taxon>
        <taxon>Neognathae</taxon>
        <taxon>Neoaves</taxon>
        <taxon>Gruiformes</taxon>
        <taxon>Gruidae</taxon>
        <taxon>Grus</taxon>
    </lineage>
</organism>
<dbReference type="Proteomes" id="UP001623348">
    <property type="component" value="Unassembled WGS sequence"/>
</dbReference>
<accession>A0ABC9WKT8</accession>
<evidence type="ECO:0000313" key="3">
    <source>
        <dbReference type="Proteomes" id="UP001623348"/>
    </source>
</evidence>